<sequence length="113" mass="13061">MLCENDTVALKVETHSKNMQPSVEMDSLLLIQKQPNSVILSSANSIETENTNGCHPRRNRPTISFKEPSLKGKSFSKDEKINIQRFKYPVKQKEYHIYMLNILTFVNIHNDLL</sequence>
<gene>
    <name evidence="2" type="ORF">CEXT_126521</name>
</gene>
<keyword evidence="3" id="KW-1185">Reference proteome</keyword>
<organism evidence="2 3">
    <name type="scientific">Caerostris extrusa</name>
    <name type="common">Bark spider</name>
    <name type="synonym">Caerostris bankana</name>
    <dbReference type="NCBI Taxonomy" id="172846"/>
    <lineage>
        <taxon>Eukaryota</taxon>
        <taxon>Metazoa</taxon>
        <taxon>Ecdysozoa</taxon>
        <taxon>Arthropoda</taxon>
        <taxon>Chelicerata</taxon>
        <taxon>Arachnida</taxon>
        <taxon>Araneae</taxon>
        <taxon>Araneomorphae</taxon>
        <taxon>Entelegynae</taxon>
        <taxon>Araneoidea</taxon>
        <taxon>Araneidae</taxon>
        <taxon>Caerostris</taxon>
    </lineage>
</organism>
<proteinExistence type="predicted"/>
<dbReference type="AlphaFoldDB" id="A0AAV4P059"/>
<dbReference type="EMBL" id="BPLR01021500">
    <property type="protein sequence ID" value="GIX90403.1"/>
    <property type="molecule type" value="Genomic_DNA"/>
</dbReference>
<evidence type="ECO:0000313" key="2">
    <source>
        <dbReference type="EMBL" id="GIX90403.1"/>
    </source>
</evidence>
<name>A0AAV4P059_CAEEX</name>
<dbReference type="Proteomes" id="UP001054945">
    <property type="component" value="Unassembled WGS sequence"/>
</dbReference>
<reference evidence="2 3" key="1">
    <citation type="submission" date="2021-06" db="EMBL/GenBank/DDBJ databases">
        <title>Caerostris extrusa draft genome.</title>
        <authorList>
            <person name="Kono N."/>
            <person name="Arakawa K."/>
        </authorList>
    </citation>
    <scope>NUCLEOTIDE SEQUENCE [LARGE SCALE GENOMIC DNA]</scope>
</reference>
<protein>
    <submittedName>
        <fullName evidence="2">Uncharacterized protein</fullName>
    </submittedName>
</protein>
<feature type="region of interest" description="Disordered" evidence="1">
    <location>
        <begin position="47"/>
        <end position="72"/>
    </location>
</feature>
<evidence type="ECO:0000256" key="1">
    <source>
        <dbReference type="SAM" id="MobiDB-lite"/>
    </source>
</evidence>
<accession>A0AAV4P059</accession>
<evidence type="ECO:0000313" key="3">
    <source>
        <dbReference type="Proteomes" id="UP001054945"/>
    </source>
</evidence>
<comment type="caution">
    <text evidence="2">The sequence shown here is derived from an EMBL/GenBank/DDBJ whole genome shotgun (WGS) entry which is preliminary data.</text>
</comment>